<keyword evidence="3" id="KW-1185">Reference proteome</keyword>
<evidence type="ECO:0000313" key="3">
    <source>
        <dbReference type="Proteomes" id="UP001317629"/>
    </source>
</evidence>
<accession>A0ABN6VFY2</accession>
<organism evidence="2 3">
    <name type="scientific">Methylocystis iwaonis</name>
    <dbReference type="NCBI Taxonomy" id="2885079"/>
    <lineage>
        <taxon>Bacteria</taxon>
        <taxon>Pseudomonadati</taxon>
        <taxon>Pseudomonadota</taxon>
        <taxon>Alphaproteobacteria</taxon>
        <taxon>Hyphomicrobiales</taxon>
        <taxon>Methylocystaceae</taxon>
        <taxon>Methylocystis</taxon>
    </lineage>
</organism>
<evidence type="ECO:0000256" key="1">
    <source>
        <dbReference type="SAM" id="MobiDB-lite"/>
    </source>
</evidence>
<name>A0ABN6VFY2_9HYPH</name>
<feature type="region of interest" description="Disordered" evidence="1">
    <location>
        <begin position="1"/>
        <end position="32"/>
    </location>
</feature>
<dbReference type="EMBL" id="AP027142">
    <property type="protein sequence ID" value="BDV34279.1"/>
    <property type="molecule type" value="Genomic_DNA"/>
</dbReference>
<protein>
    <submittedName>
        <fullName evidence="2">Uncharacterized protein</fullName>
    </submittedName>
</protein>
<feature type="compositionally biased region" description="Basic and acidic residues" evidence="1">
    <location>
        <begin position="17"/>
        <end position="30"/>
    </location>
</feature>
<gene>
    <name evidence="2" type="ORF">SS37A_18080</name>
</gene>
<sequence length="87" mass="9425">MARSTAPIPPASHAGKKAGEAETPERRAEEDAAALASYIADMASELSQLAGRSEMPMVAYFLNLARVEAETHSREIGERERAIEPEE</sequence>
<reference evidence="2 3" key="1">
    <citation type="journal article" date="2023" name="Int. J. Syst. Evol. Microbiol.">
        <title>Methylocystis iwaonis sp. nov., a type II methane-oxidizing bacterium from surface soil of a rice paddy field in Japan, and emended description of the genus Methylocystis (ex Whittenbury et al. 1970) Bowman et al. 1993.</title>
        <authorList>
            <person name="Kaise H."/>
            <person name="Sawadogo J.B."/>
            <person name="Alam M.S."/>
            <person name="Ueno C."/>
            <person name="Dianou D."/>
            <person name="Shinjo R."/>
            <person name="Asakawa S."/>
        </authorList>
    </citation>
    <scope>NUCLEOTIDE SEQUENCE [LARGE SCALE GENOMIC DNA]</scope>
    <source>
        <strain evidence="2 3">SS37A-Re</strain>
    </source>
</reference>
<evidence type="ECO:0000313" key="2">
    <source>
        <dbReference type="EMBL" id="BDV34279.1"/>
    </source>
</evidence>
<dbReference type="RefSeq" id="WP_281927413.1">
    <property type="nucleotide sequence ID" value="NZ_AP027142.1"/>
</dbReference>
<dbReference type="Proteomes" id="UP001317629">
    <property type="component" value="Chromosome"/>
</dbReference>
<proteinExistence type="predicted"/>